<evidence type="ECO:0000256" key="2">
    <source>
        <dbReference type="SAM" id="Phobius"/>
    </source>
</evidence>
<feature type="transmembrane region" description="Helical" evidence="2">
    <location>
        <begin position="138"/>
        <end position="165"/>
    </location>
</feature>
<sequence length="380" mass="41292">MLSANRKRSVLGTSPLLGSSVVTASAGNTQVRDARGRIEYIDALRGVAALMVVVHHALVRVAPAYEEWTLEWFDPGRVGVVAFFLVSGYVVGMTLSSQTPRVFVVRRFWRLFPVYWLTTLLYIAVALITGYAPIEASVVVLLVNISMLQGFLGLASVLPVAWTLGIEIAFYAQSVVTRFARLLDRGVWLGLLWLAVLAVYAAANVTGVWDREGSMPLMMFTASVGLALYLWERGRSRALIALLPSAVIVAPMLGVLLKMNSGDDRGHVSFSLSYLAGLALFGVFYAARSRAFPAWMLKMGAASYALYLIHPVVILASFGSIGMPAVFLLVTVGLSLVGAEVLHRYVEKPTIEIGRRATRGSSPGRMPVPASREESAARRE</sequence>
<evidence type="ECO:0000313" key="5">
    <source>
        <dbReference type="Proteomes" id="UP001226691"/>
    </source>
</evidence>
<dbReference type="InterPro" id="IPR002656">
    <property type="entry name" value="Acyl_transf_3_dom"/>
</dbReference>
<feature type="transmembrane region" description="Helical" evidence="2">
    <location>
        <begin position="108"/>
        <end position="132"/>
    </location>
</feature>
<dbReference type="PANTHER" id="PTHR23028:SF131">
    <property type="entry name" value="BLR2367 PROTEIN"/>
    <property type="match status" value="1"/>
</dbReference>
<dbReference type="Pfam" id="PF01757">
    <property type="entry name" value="Acyl_transf_3"/>
    <property type="match status" value="1"/>
</dbReference>
<keyword evidence="5" id="KW-1185">Reference proteome</keyword>
<dbReference type="PANTHER" id="PTHR23028">
    <property type="entry name" value="ACETYLTRANSFERASE"/>
    <property type="match status" value="1"/>
</dbReference>
<dbReference type="InterPro" id="IPR050879">
    <property type="entry name" value="Acyltransferase_3"/>
</dbReference>
<feature type="transmembrane region" description="Helical" evidence="2">
    <location>
        <begin position="186"/>
        <end position="203"/>
    </location>
</feature>
<accession>A0ABU0TP60</accession>
<proteinExistence type="predicted"/>
<keyword evidence="2" id="KW-0812">Transmembrane</keyword>
<feature type="region of interest" description="Disordered" evidence="1">
    <location>
        <begin position="356"/>
        <end position="380"/>
    </location>
</feature>
<evidence type="ECO:0000259" key="3">
    <source>
        <dbReference type="Pfam" id="PF01757"/>
    </source>
</evidence>
<gene>
    <name evidence="4" type="ORF">QE412_000024</name>
</gene>
<name>A0ABU0TP60_MICTR</name>
<feature type="transmembrane region" description="Helical" evidence="2">
    <location>
        <begin position="238"/>
        <end position="257"/>
    </location>
</feature>
<feature type="transmembrane region" description="Helical" evidence="2">
    <location>
        <begin position="40"/>
        <end position="58"/>
    </location>
</feature>
<dbReference type="Proteomes" id="UP001226691">
    <property type="component" value="Unassembled WGS sequence"/>
</dbReference>
<reference evidence="4 5" key="1">
    <citation type="submission" date="2023-07" db="EMBL/GenBank/DDBJ databases">
        <title>Functional and genomic diversity of the sorghum phyllosphere microbiome.</title>
        <authorList>
            <person name="Shade A."/>
        </authorList>
    </citation>
    <scope>NUCLEOTIDE SEQUENCE [LARGE SCALE GENOMIC DNA]</scope>
    <source>
        <strain evidence="4 5">SORGH_AS_1207</strain>
    </source>
</reference>
<dbReference type="EMBL" id="JAUTBF010000001">
    <property type="protein sequence ID" value="MDQ1121451.1"/>
    <property type="molecule type" value="Genomic_DNA"/>
</dbReference>
<keyword evidence="2" id="KW-1133">Transmembrane helix</keyword>
<organism evidence="4 5">
    <name type="scientific">Microbacterium trichothecenolyticum</name>
    <name type="common">Aureobacterium trichothecenolyticum</name>
    <dbReference type="NCBI Taxonomy" id="69370"/>
    <lineage>
        <taxon>Bacteria</taxon>
        <taxon>Bacillati</taxon>
        <taxon>Actinomycetota</taxon>
        <taxon>Actinomycetes</taxon>
        <taxon>Micrococcales</taxon>
        <taxon>Microbacteriaceae</taxon>
        <taxon>Microbacterium</taxon>
    </lineage>
</organism>
<feature type="transmembrane region" description="Helical" evidence="2">
    <location>
        <begin position="215"/>
        <end position="231"/>
    </location>
</feature>
<feature type="transmembrane region" description="Helical" evidence="2">
    <location>
        <begin position="78"/>
        <end position="96"/>
    </location>
</feature>
<comment type="caution">
    <text evidence="4">The sequence shown here is derived from an EMBL/GenBank/DDBJ whole genome shotgun (WGS) entry which is preliminary data.</text>
</comment>
<protein>
    <submittedName>
        <fullName evidence="4">Peptidoglycan/LPS O-acetylase OafA/YrhL</fullName>
    </submittedName>
</protein>
<keyword evidence="2" id="KW-0472">Membrane</keyword>
<feature type="transmembrane region" description="Helical" evidence="2">
    <location>
        <begin position="269"/>
        <end position="287"/>
    </location>
</feature>
<feature type="compositionally biased region" description="Basic and acidic residues" evidence="1">
    <location>
        <begin position="371"/>
        <end position="380"/>
    </location>
</feature>
<evidence type="ECO:0000256" key="1">
    <source>
        <dbReference type="SAM" id="MobiDB-lite"/>
    </source>
</evidence>
<feature type="domain" description="Acyltransferase 3" evidence="3">
    <location>
        <begin position="39"/>
        <end position="337"/>
    </location>
</feature>
<evidence type="ECO:0000313" key="4">
    <source>
        <dbReference type="EMBL" id="MDQ1121451.1"/>
    </source>
</evidence>
<feature type="transmembrane region" description="Helical" evidence="2">
    <location>
        <begin position="299"/>
        <end position="319"/>
    </location>
</feature>